<evidence type="ECO:0000259" key="1">
    <source>
        <dbReference type="Pfam" id="PF03358"/>
    </source>
</evidence>
<feature type="domain" description="NADPH-dependent FMN reductase-like" evidence="1">
    <location>
        <begin position="5"/>
        <end position="138"/>
    </location>
</feature>
<keyword evidence="3" id="KW-1185">Reference proteome</keyword>
<dbReference type="KEGG" id="lji:ELX58_05415"/>
<dbReference type="InterPro" id="IPR005025">
    <property type="entry name" value="FMN_Rdtase-like_dom"/>
</dbReference>
<dbReference type="Proteomes" id="UP000294321">
    <property type="component" value="Chromosome"/>
</dbReference>
<name>A0A4P6ZLL1_9LACO</name>
<dbReference type="SUPFAM" id="SSF52218">
    <property type="entry name" value="Flavoproteins"/>
    <property type="match status" value="1"/>
</dbReference>
<evidence type="ECO:0000313" key="2">
    <source>
        <dbReference type="EMBL" id="QBP18578.1"/>
    </source>
</evidence>
<dbReference type="InterPro" id="IPR029039">
    <property type="entry name" value="Flavoprotein-like_sf"/>
</dbReference>
<dbReference type="Gene3D" id="3.40.50.360">
    <property type="match status" value="1"/>
</dbReference>
<protein>
    <submittedName>
        <fullName evidence="2">NADPH-dependent oxidoreductase</fullName>
    </submittedName>
</protein>
<dbReference type="EMBL" id="CP034726">
    <property type="protein sequence ID" value="QBP18578.1"/>
    <property type="molecule type" value="Genomic_DNA"/>
</dbReference>
<dbReference type="GO" id="GO:0005829">
    <property type="term" value="C:cytosol"/>
    <property type="evidence" value="ECO:0007669"/>
    <property type="project" value="TreeGrafter"/>
</dbReference>
<dbReference type="RefSeq" id="WP_133442137.1">
    <property type="nucleotide sequence ID" value="NZ_CP034726.1"/>
</dbReference>
<proteinExistence type="predicted"/>
<organism evidence="2 3">
    <name type="scientific">Acetilactobacillus jinshanensis</name>
    <dbReference type="NCBI Taxonomy" id="1720083"/>
    <lineage>
        <taxon>Bacteria</taxon>
        <taxon>Bacillati</taxon>
        <taxon>Bacillota</taxon>
        <taxon>Bacilli</taxon>
        <taxon>Lactobacillales</taxon>
        <taxon>Lactobacillaceae</taxon>
        <taxon>Acetilactobacillus</taxon>
    </lineage>
</organism>
<dbReference type="GO" id="GO:0016491">
    <property type="term" value="F:oxidoreductase activity"/>
    <property type="evidence" value="ECO:0007669"/>
    <property type="project" value="InterPro"/>
</dbReference>
<dbReference type="InterPro" id="IPR050712">
    <property type="entry name" value="NAD(P)H-dep_reductase"/>
</dbReference>
<accession>A0A4P6ZLL1</accession>
<dbReference type="AlphaFoldDB" id="A0A4P6ZLL1"/>
<evidence type="ECO:0000313" key="3">
    <source>
        <dbReference type="Proteomes" id="UP000294321"/>
    </source>
</evidence>
<sequence length="182" mass="20922">MTKHVAIILGSTRPTRISPEIAKWAQNILNQGSIQYDIIDLKKVNLPFLDEEEMPMTGKYHKQHTLQWSKTIKSYDGIIFLFPQYNWGYPAVLKNAIDYLGKEWQNKPVSCITYGFHGGAQSYASMLLVMSCLKMKRMAVNPSISISQRMFNGSSFIDIDKDLKPYVNDIKLLHMNFVNILE</sequence>
<dbReference type="Pfam" id="PF03358">
    <property type="entry name" value="FMN_red"/>
    <property type="match status" value="1"/>
</dbReference>
<dbReference type="OrthoDB" id="9812295at2"/>
<dbReference type="PANTHER" id="PTHR30543:SF21">
    <property type="entry name" value="NAD(P)H-DEPENDENT FMN REDUCTASE LOT6"/>
    <property type="match status" value="1"/>
</dbReference>
<reference evidence="3" key="1">
    <citation type="submission" date="2018-12" db="EMBL/GenBank/DDBJ databases">
        <title>A new species of lactobacillus.</title>
        <authorList>
            <person name="Jian Y."/>
            <person name="Xin L."/>
            <person name="Hong Z.J."/>
            <person name="Ming L.Z."/>
            <person name="Hong X.Z."/>
        </authorList>
    </citation>
    <scope>NUCLEOTIDE SEQUENCE [LARGE SCALE GENOMIC DNA]</scope>
    <source>
        <strain evidence="3">HSLZ-75</strain>
    </source>
</reference>
<dbReference type="PANTHER" id="PTHR30543">
    <property type="entry name" value="CHROMATE REDUCTASE"/>
    <property type="match status" value="1"/>
</dbReference>
<dbReference type="GO" id="GO:0010181">
    <property type="term" value="F:FMN binding"/>
    <property type="evidence" value="ECO:0007669"/>
    <property type="project" value="TreeGrafter"/>
</dbReference>
<gene>
    <name evidence="2" type="ORF">ELX58_05415</name>
</gene>